<keyword evidence="8 10" id="KW-0460">Magnesium</keyword>
<feature type="binding site" evidence="10">
    <location>
        <begin position="37"/>
        <end position="42"/>
    </location>
    <ligand>
        <name>substrate</name>
    </ligand>
</feature>
<evidence type="ECO:0000256" key="10">
    <source>
        <dbReference type="HAMAP-Rule" id="MF_00185"/>
    </source>
</evidence>
<comment type="catalytic activity">
    <reaction evidence="9 10 11">
        <text>adenosine(37) in tRNA + dimethylallyl diphosphate = N(6)-dimethylallyladenosine(37) in tRNA + diphosphate</text>
        <dbReference type="Rhea" id="RHEA:26482"/>
        <dbReference type="Rhea" id="RHEA-COMP:10162"/>
        <dbReference type="Rhea" id="RHEA-COMP:10375"/>
        <dbReference type="ChEBI" id="CHEBI:33019"/>
        <dbReference type="ChEBI" id="CHEBI:57623"/>
        <dbReference type="ChEBI" id="CHEBI:74411"/>
        <dbReference type="ChEBI" id="CHEBI:74415"/>
        <dbReference type="EC" id="2.5.1.75"/>
    </reaction>
</comment>
<comment type="caution">
    <text evidence="10">Lacks conserved residue(s) required for the propagation of feature annotation.</text>
</comment>
<evidence type="ECO:0000256" key="3">
    <source>
        <dbReference type="ARBA" id="ARBA00005842"/>
    </source>
</evidence>
<evidence type="ECO:0000256" key="8">
    <source>
        <dbReference type="ARBA" id="ARBA00022842"/>
    </source>
</evidence>
<evidence type="ECO:0000256" key="11">
    <source>
        <dbReference type="RuleBase" id="RU003783"/>
    </source>
</evidence>
<evidence type="ECO:0000313" key="14">
    <source>
        <dbReference type="EMBL" id="MFC5863697.1"/>
    </source>
</evidence>
<evidence type="ECO:0000256" key="1">
    <source>
        <dbReference type="ARBA" id="ARBA00001946"/>
    </source>
</evidence>
<evidence type="ECO:0000256" key="5">
    <source>
        <dbReference type="ARBA" id="ARBA00022694"/>
    </source>
</evidence>
<dbReference type="NCBIfam" id="TIGR00174">
    <property type="entry name" value="miaA"/>
    <property type="match status" value="1"/>
</dbReference>
<evidence type="ECO:0000256" key="6">
    <source>
        <dbReference type="ARBA" id="ARBA00022741"/>
    </source>
</evidence>
<dbReference type="EC" id="2.5.1.75" evidence="10"/>
<dbReference type="SUPFAM" id="SSF52540">
    <property type="entry name" value="P-loop containing nucleoside triphosphate hydrolases"/>
    <property type="match status" value="2"/>
</dbReference>
<dbReference type="Gene3D" id="1.10.20.140">
    <property type="match status" value="1"/>
</dbReference>
<dbReference type="PANTHER" id="PTHR11088">
    <property type="entry name" value="TRNA DIMETHYLALLYLTRANSFERASE"/>
    <property type="match status" value="1"/>
</dbReference>
<protein>
    <recommendedName>
        <fullName evidence="10">tRNA dimethylallyltransferase</fullName>
        <ecNumber evidence="10">2.5.1.75</ecNumber>
    </recommendedName>
    <alternativeName>
        <fullName evidence="10">Dimethylallyl diphosphate:tRNA dimethylallyltransferase</fullName>
        <shortName evidence="10">DMAPP:tRNA dimethylallyltransferase</shortName>
        <shortName evidence="10">DMATase</shortName>
    </alternativeName>
    <alternativeName>
        <fullName evidence="10">Isopentenyl-diphosphate:tRNA isopentenyltransferase</fullName>
        <shortName evidence="10">IPP transferase</shortName>
        <shortName evidence="10">IPPT</shortName>
        <shortName evidence="10">IPTase</shortName>
    </alternativeName>
</protein>
<feature type="region of interest" description="Interaction with substrate tRNA" evidence="10">
    <location>
        <begin position="60"/>
        <end position="63"/>
    </location>
</feature>
<keyword evidence="6 10" id="KW-0547">Nucleotide-binding</keyword>
<dbReference type="HAMAP" id="MF_00185">
    <property type="entry name" value="IPP_trans"/>
    <property type="match status" value="1"/>
</dbReference>
<dbReference type="Gene3D" id="3.40.50.300">
    <property type="entry name" value="P-loop containing nucleotide triphosphate hydrolases"/>
    <property type="match status" value="1"/>
</dbReference>
<organism evidence="14 15">
    <name type="scientific">Acidicapsa dinghuensis</name>
    <dbReference type="NCBI Taxonomy" id="2218256"/>
    <lineage>
        <taxon>Bacteria</taxon>
        <taxon>Pseudomonadati</taxon>
        <taxon>Acidobacteriota</taxon>
        <taxon>Terriglobia</taxon>
        <taxon>Terriglobales</taxon>
        <taxon>Acidobacteriaceae</taxon>
        <taxon>Acidicapsa</taxon>
    </lineage>
</organism>
<comment type="subunit">
    <text evidence="10">Monomer.</text>
</comment>
<dbReference type="Proteomes" id="UP001596091">
    <property type="component" value="Unassembled WGS sequence"/>
</dbReference>
<evidence type="ECO:0000256" key="4">
    <source>
        <dbReference type="ARBA" id="ARBA00022679"/>
    </source>
</evidence>
<dbReference type="RefSeq" id="WP_263339935.1">
    <property type="nucleotide sequence ID" value="NZ_JAGSYH010000005.1"/>
</dbReference>
<feature type="site" description="Interaction with substrate tRNA" evidence="10">
    <location>
        <position position="148"/>
    </location>
</feature>
<proteinExistence type="inferred from homology"/>
<dbReference type="Pfam" id="PF01715">
    <property type="entry name" value="IPPT"/>
    <property type="match status" value="1"/>
</dbReference>
<evidence type="ECO:0000256" key="13">
    <source>
        <dbReference type="RuleBase" id="RU003785"/>
    </source>
</evidence>
<dbReference type="InterPro" id="IPR027417">
    <property type="entry name" value="P-loop_NTPase"/>
</dbReference>
<keyword evidence="15" id="KW-1185">Reference proteome</keyword>
<feature type="binding site" evidence="10">
    <location>
        <begin position="35"/>
        <end position="42"/>
    </location>
    <ligand>
        <name>ATP</name>
        <dbReference type="ChEBI" id="CHEBI:30616"/>
    </ligand>
</feature>
<sequence length="347" mass="38365">MALSPRLVAAVVANVTISPQNQPRNPDPLAILILGPTGSGKTSLSLALGERLNGEIISCDSVAVYRGMDLGSAKPTREEQAKLPHHLIDVTDPDQPYTAGEYSRQARQAMREIVSRGHTPIVTGGTGLYLRALTLGLFPGPKRDEDLRLRLNRSQERHGAGWLHRLLKRLDPESATRIHANDTPKLIRAIEVCLAAGQTLTAAFTEGEHPGRNPLTGFRLLRIGLNPPRKLLYERLNERAAAMFHAGLVEETRSLLEQYGRVKALDALGYRQAMTVIDGISTLDEAIAAAQQGHRNYAKRQLTWFRREPDVYWIDNFGDMPAAQSTALQWVEDRTSNTTGRLAHLLD</sequence>
<dbReference type="EMBL" id="JBHSPH010000005">
    <property type="protein sequence ID" value="MFC5863697.1"/>
    <property type="molecule type" value="Genomic_DNA"/>
</dbReference>
<comment type="caution">
    <text evidence="14">The sequence shown here is derived from an EMBL/GenBank/DDBJ whole genome shotgun (WGS) entry which is preliminary data.</text>
</comment>
<comment type="similarity">
    <text evidence="3 10 13">Belongs to the IPP transferase family.</text>
</comment>
<gene>
    <name evidence="10 14" type="primary">miaA</name>
    <name evidence="14" type="ORF">ACFPT7_15425</name>
</gene>
<feature type="site" description="Interaction with substrate tRNA" evidence="10">
    <location>
        <position position="126"/>
    </location>
</feature>
<keyword evidence="5 10" id="KW-0819">tRNA processing</keyword>
<keyword evidence="4 10" id="KW-0808">Transferase</keyword>
<dbReference type="GO" id="GO:0052381">
    <property type="term" value="F:tRNA dimethylallyltransferase activity"/>
    <property type="evidence" value="ECO:0007669"/>
    <property type="project" value="UniProtKB-EC"/>
</dbReference>
<comment type="cofactor">
    <cofactor evidence="1 10">
        <name>Mg(2+)</name>
        <dbReference type="ChEBI" id="CHEBI:18420"/>
    </cofactor>
</comment>
<evidence type="ECO:0000256" key="9">
    <source>
        <dbReference type="ARBA" id="ARBA00049563"/>
    </source>
</evidence>
<name>A0ABW1EK77_9BACT</name>
<comment type="function">
    <text evidence="2 10 12">Catalyzes the transfer of a dimethylallyl group onto the adenine at position 37 in tRNAs that read codons beginning with uridine, leading to the formation of N6-(dimethylallyl)adenosine (i(6)A).</text>
</comment>
<evidence type="ECO:0000313" key="15">
    <source>
        <dbReference type="Proteomes" id="UP001596091"/>
    </source>
</evidence>
<dbReference type="PANTHER" id="PTHR11088:SF60">
    <property type="entry name" value="TRNA DIMETHYLALLYLTRANSFERASE"/>
    <property type="match status" value="1"/>
</dbReference>
<reference evidence="15" key="1">
    <citation type="journal article" date="2019" name="Int. J. Syst. Evol. Microbiol.">
        <title>The Global Catalogue of Microorganisms (GCM) 10K type strain sequencing project: providing services to taxonomists for standard genome sequencing and annotation.</title>
        <authorList>
            <consortium name="The Broad Institute Genomics Platform"/>
            <consortium name="The Broad Institute Genome Sequencing Center for Infectious Disease"/>
            <person name="Wu L."/>
            <person name="Ma J."/>
        </authorList>
    </citation>
    <scope>NUCLEOTIDE SEQUENCE [LARGE SCALE GENOMIC DNA]</scope>
    <source>
        <strain evidence="15">JCM 4087</strain>
    </source>
</reference>
<dbReference type="InterPro" id="IPR039657">
    <property type="entry name" value="Dimethylallyltransferase"/>
</dbReference>
<evidence type="ECO:0000256" key="12">
    <source>
        <dbReference type="RuleBase" id="RU003784"/>
    </source>
</evidence>
<evidence type="ECO:0000256" key="2">
    <source>
        <dbReference type="ARBA" id="ARBA00003213"/>
    </source>
</evidence>
<dbReference type="InterPro" id="IPR018022">
    <property type="entry name" value="IPT"/>
</dbReference>
<keyword evidence="7 10" id="KW-0067">ATP-binding</keyword>
<evidence type="ECO:0000256" key="7">
    <source>
        <dbReference type="ARBA" id="ARBA00022840"/>
    </source>
</evidence>
<accession>A0ABW1EK77</accession>